<dbReference type="PANTHER" id="PTHR22677:SF4">
    <property type="entry name" value="USHER SYNDROME TYPE-1G PROTEIN-LIKE PROTEIN"/>
    <property type="match status" value="1"/>
</dbReference>
<feature type="repeat" description="ANK" evidence="1">
    <location>
        <begin position="43"/>
        <end position="75"/>
    </location>
</feature>
<dbReference type="PRINTS" id="PR01415">
    <property type="entry name" value="ANKYRIN"/>
</dbReference>
<dbReference type="PANTHER" id="PTHR22677">
    <property type="entry name" value="ANKYRIN REPEAT DOMAIN-CONTAINING PROTEIN 60"/>
    <property type="match status" value="1"/>
</dbReference>
<dbReference type="PROSITE" id="PS50082">
    <property type="entry name" value="WD_REPEATS_2"/>
    <property type="match status" value="1"/>
</dbReference>
<dbReference type="AlphaFoldDB" id="A0A6B2L0Z3"/>
<reference evidence="3" key="1">
    <citation type="journal article" date="2020" name="J. Eukaryot. Microbiol.">
        <title>De novo Sequencing, Assembly and Annotation of the Transcriptome for the Free-Living Testate Amoeba Arcella intermedia.</title>
        <authorList>
            <person name="Ribeiro G.M."/>
            <person name="Porfirio-Sousa A.L."/>
            <person name="Maurer-Alcala X.X."/>
            <person name="Katz L.A."/>
            <person name="Lahr D.J.G."/>
        </authorList>
    </citation>
    <scope>NUCLEOTIDE SEQUENCE</scope>
</reference>
<dbReference type="SMART" id="SM00248">
    <property type="entry name" value="ANK"/>
    <property type="match status" value="5"/>
</dbReference>
<dbReference type="PROSITE" id="PS50294">
    <property type="entry name" value="WD_REPEATS_REGION"/>
    <property type="match status" value="1"/>
</dbReference>
<feature type="repeat" description="ANK" evidence="1">
    <location>
        <begin position="143"/>
        <end position="175"/>
    </location>
</feature>
<accession>A0A6B2L0Z3</accession>
<protein>
    <submittedName>
        <fullName evidence="3">Uncharacterized protein</fullName>
    </submittedName>
</protein>
<evidence type="ECO:0000313" key="3">
    <source>
        <dbReference type="EMBL" id="NDV30684.1"/>
    </source>
</evidence>
<dbReference type="InterPro" id="IPR015943">
    <property type="entry name" value="WD40/YVTN_repeat-like_dom_sf"/>
</dbReference>
<evidence type="ECO:0000256" key="1">
    <source>
        <dbReference type="PROSITE-ProRule" id="PRU00023"/>
    </source>
</evidence>
<dbReference type="SUPFAM" id="SSF48403">
    <property type="entry name" value="Ankyrin repeat"/>
    <property type="match status" value="1"/>
</dbReference>
<dbReference type="Gene3D" id="2.130.10.10">
    <property type="entry name" value="YVTN repeat-like/Quinoprotein amine dehydrogenase"/>
    <property type="match status" value="2"/>
</dbReference>
<dbReference type="InterPro" id="IPR001680">
    <property type="entry name" value="WD40_rpt"/>
</dbReference>
<sequence>MRLKNRDALSRTPLYYASQLGKTEIVDRLLKTGACNVEDADADGWTCLFVASLYGNKDIVELLLKNEAKTEAKEKRYGWTPIFAATCKNHVEIVKMLLKEGADVHVKDNTGRTPLWIAVMLEHLEIIQELIKRGANINCTDEKGRTPAYIAVQMEKKQALQILIENNADLEIADQDRRTPLLLAQKLRHTEIEEILVAKGVSEGVEKNGPIVAQTLSQSTDEEVKHGSLKGVLEKTLKTAPQKIHCLTSTTTHVWGGTTDGSVFVWDLNGELVTHVEKLFPGQFGILDAVVVEDEVWFLTAGKDITITKLNPKLVGKPKKEGFDRKSIEIVKTLSTDDMEIGCLTKFEDKTVYAGSTFTNNSITIYSWQTKAPHTKKKHTLTVNESNEQIYKLCGDDSQSTKIHFTKDYLLIALNKFVFVFSHKYQYQGVFEEHKNRVTSVLDVKGKIWSSSRDSSICIWEVTGDKRTCLSTLEQAHEEQVNCLAVAGDDVVSGGADSKIKYRNAKTTQLNKEKERELPSQHNNYIECMHWVSKTKNLWVASLDKTLSIWS</sequence>
<keyword evidence="1" id="KW-0040">ANK repeat</keyword>
<dbReference type="Gene3D" id="1.25.40.20">
    <property type="entry name" value="Ankyrin repeat-containing domain"/>
    <property type="match status" value="2"/>
</dbReference>
<feature type="repeat" description="ANK" evidence="1">
    <location>
        <begin position="77"/>
        <end position="109"/>
    </location>
</feature>
<dbReference type="Pfam" id="PF12796">
    <property type="entry name" value="Ank_2"/>
    <property type="match status" value="2"/>
</dbReference>
<proteinExistence type="predicted"/>
<name>A0A6B2L0Z3_9EUKA</name>
<dbReference type="Pfam" id="PF00400">
    <property type="entry name" value="WD40"/>
    <property type="match status" value="2"/>
</dbReference>
<organism evidence="3">
    <name type="scientific">Arcella intermedia</name>
    <dbReference type="NCBI Taxonomy" id="1963864"/>
    <lineage>
        <taxon>Eukaryota</taxon>
        <taxon>Amoebozoa</taxon>
        <taxon>Tubulinea</taxon>
        <taxon>Elardia</taxon>
        <taxon>Arcellinida</taxon>
        <taxon>Sphaerothecina</taxon>
        <taxon>Arcellidae</taxon>
        <taxon>Arcella</taxon>
    </lineage>
</organism>
<dbReference type="SUPFAM" id="SSF50998">
    <property type="entry name" value="Quinoprotein alcohol dehydrogenase-like"/>
    <property type="match status" value="1"/>
</dbReference>
<evidence type="ECO:0000256" key="2">
    <source>
        <dbReference type="PROSITE-ProRule" id="PRU00221"/>
    </source>
</evidence>
<dbReference type="EMBL" id="GIBP01001715">
    <property type="protein sequence ID" value="NDV30684.1"/>
    <property type="molecule type" value="Transcribed_RNA"/>
</dbReference>
<dbReference type="InterPro" id="IPR036770">
    <property type="entry name" value="Ankyrin_rpt-contain_sf"/>
</dbReference>
<dbReference type="SMART" id="SM00320">
    <property type="entry name" value="WD40"/>
    <property type="match status" value="4"/>
</dbReference>
<dbReference type="PROSITE" id="PS50088">
    <property type="entry name" value="ANK_REPEAT"/>
    <property type="match status" value="5"/>
</dbReference>
<dbReference type="InterPro" id="IPR011047">
    <property type="entry name" value="Quinoprotein_ADH-like_sf"/>
</dbReference>
<feature type="repeat" description="WD" evidence="2">
    <location>
        <begin position="519"/>
        <end position="551"/>
    </location>
</feature>
<dbReference type="InterPro" id="IPR002110">
    <property type="entry name" value="Ankyrin_rpt"/>
</dbReference>
<feature type="repeat" description="ANK" evidence="1">
    <location>
        <begin position="9"/>
        <end position="34"/>
    </location>
</feature>
<dbReference type="PROSITE" id="PS50297">
    <property type="entry name" value="ANK_REP_REGION"/>
    <property type="match status" value="4"/>
</dbReference>
<feature type="repeat" description="ANK" evidence="1">
    <location>
        <begin position="110"/>
        <end position="142"/>
    </location>
</feature>
<dbReference type="InterPro" id="IPR039323">
    <property type="entry name" value="ANKRD_45/46/60"/>
</dbReference>
<keyword evidence="2" id="KW-0853">WD repeat</keyword>